<dbReference type="EMBL" id="JAACJJ010000028">
    <property type="protein sequence ID" value="KAF5322442.1"/>
    <property type="molecule type" value="Genomic_DNA"/>
</dbReference>
<dbReference type="InterPro" id="IPR010920">
    <property type="entry name" value="LSM_dom_sf"/>
</dbReference>
<dbReference type="InterPro" id="IPR058650">
    <property type="entry name" value="Msy1/2-like"/>
</dbReference>
<feature type="transmembrane region" description="Helical" evidence="7">
    <location>
        <begin position="109"/>
        <end position="129"/>
    </location>
</feature>
<dbReference type="InterPro" id="IPR006685">
    <property type="entry name" value="MscS_channel_2nd"/>
</dbReference>
<dbReference type="Gene3D" id="1.10.238.10">
    <property type="entry name" value="EF-hand"/>
    <property type="match status" value="1"/>
</dbReference>
<dbReference type="GO" id="GO:0006874">
    <property type="term" value="P:intracellular calcium ion homeostasis"/>
    <property type="evidence" value="ECO:0007669"/>
    <property type="project" value="TreeGrafter"/>
</dbReference>
<dbReference type="InterPro" id="IPR018247">
    <property type="entry name" value="EF_Hand_1_Ca_BS"/>
</dbReference>
<feature type="transmembrane region" description="Helical" evidence="7">
    <location>
        <begin position="141"/>
        <end position="158"/>
    </location>
</feature>
<feature type="transmembrane region" description="Helical" evidence="7">
    <location>
        <begin position="234"/>
        <end position="255"/>
    </location>
</feature>
<dbReference type="SUPFAM" id="SSF47473">
    <property type="entry name" value="EF-hand"/>
    <property type="match status" value="1"/>
</dbReference>
<evidence type="ECO:0000256" key="1">
    <source>
        <dbReference type="ARBA" id="ARBA00004370"/>
    </source>
</evidence>
<accession>A0A8H5BFL9</accession>
<dbReference type="GO" id="GO:0005509">
    <property type="term" value="F:calcium ion binding"/>
    <property type="evidence" value="ECO:0007669"/>
    <property type="project" value="InterPro"/>
</dbReference>
<evidence type="ECO:0000256" key="7">
    <source>
        <dbReference type="SAM" id="Phobius"/>
    </source>
</evidence>
<comment type="caution">
    <text evidence="9">The sequence shown here is derived from an EMBL/GenBank/DDBJ whole genome shotgun (WGS) entry which is preliminary data.</text>
</comment>
<proteinExistence type="predicted"/>
<dbReference type="GO" id="GO:0005262">
    <property type="term" value="F:calcium channel activity"/>
    <property type="evidence" value="ECO:0007669"/>
    <property type="project" value="TreeGrafter"/>
</dbReference>
<evidence type="ECO:0000256" key="2">
    <source>
        <dbReference type="ARBA" id="ARBA00022692"/>
    </source>
</evidence>
<dbReference type="SUPFAM" id="SSF50182">
    <property type="entry name" value="Sm-like ribonucleoproteins"/>
    <property type="match status" value="1"/>
</dbReference>
<dbReference type="Gene3D" id="2.30.30.60">
    <property type="match status" value="1"/>
</dbReference>
<feature type="region of interest" description="Disordered" evidence="6">
    <location>
        <begin position="727"/>
        <end position="777"/>
    </location>
</feature>
<dbReference type="InterPro" id="IPR002048">
    <property type="entry name" value="EF_hand_dom"/>
</dbReference>
<dbReference type="Pfam" id="PF00924">
    <property type="entry name" value="MS_channel_2nd"/>
    <property type="match status" value="1"/>
</dbReference>
<dbReference type="GO" id="GO:0016020">
    <property type="term" value="C:membrane"/>
    <property type="evidence" value="ECO:0007669"/>
    <property type="project" value="UniProtKB-SubCell"/>
</dbReference>
<evidence type="ECO:0000256" key="6">
    <source>
        <dbReference type="SAM" id="MobiDB-lite"/>
    </source>
</evidence>
<keyword evidence="10" id="KW-1185">Reference proteome</keyword>
<feature type="domain" description="EF-hand" evidence="8">
    <location>
        <begin position="400"/>
        <end position="435"/>
    </location>
</feature>
<dbReference type="PANTHER" id="PTHR31323:SF15">
    <property type="entry name" value="MECHANOSENSITIVE ION CHANNEL PROTEIN MSY1"/>
    <property type="match status" value="1"/>
</dbReference>
<feature type="compositionally biased region" description="Polar residues" evidence="6">
    <location>
        <begin position="1"/>
        <end position="19"/>
    </location>
</feature>
<feature type="compositionally biased region" description="Polar residues" evidence="6">
    <location>
        <begin position="739"/>
        <end position="762"/>
    </location>
</feature>
<evidence type="ECO:0000259" key="8">
    <source>
        <dbReference type="PROSITE" id="PS50222"/>
    </source>
</evidence>
<comment type="subcellular location">
    <subcellularLocation>
        <location evidence="1">Membrane</location>
    </subcellularLocation>
</comment>
<dbReference type="InterPro" id="IPR011992">
    <property type="entry name" value="EF-hand-dom_pair"/>
</dbReference>
<evidence type="ECO:0000256" key="3">
    <source>
        <dbReference type="ARBA" id="ARBA00022837"/>
    </source>
</evidence>
<feature type="transmembrane region" description="Helical" evidence="7">
    <location>
        <begin position="485"/>
        <end position="511"/>
    </location>
</feature>
<organism evidence="9 10">
    <name type="scientific">Psilocybe cf. subviscida</name>
    <dbReference type="NCBI Taxonomy" id="2480587"/>
    <lineage>
        <taxon>Eukaryota</taxon>
        <taxon>Fungi</taxon>
        <taxon>Dikarya</taxon>
        <taxon>Basidiomycota</taxon>
        <taxon>Agaricomycotina</taxon>
        <taxon>Agaricomycetes</taxon>
        <taxon>Agaricomycetidae</taxon>
        <taxon>Agaricales</taxon>
        <taxon>Agaricineae</taxon>
        <taxon>Strophariaceae</taxon>
        <taxon>Psilocybe</taxon>
    </lineage>
</organism>
<gene>
    <name evidence="9" type="ORF">D9619_001783</name>
</gene>
<dbReference type="AlphaFoldDB" id="A0A8H5BFL9"/>
<keyword evidence="5 7" id="KW-0472">Membrane</keyword>
<feature type="transmembrane region" description="Helical" evidence="7">
    <location>
        <begin position="193"/>
        <end position="214"/>
    </location>
</feature>
<sequence>MPGQQPVSASSFTSPSQVHMASAIDGMPYDPERGHGSGPSSLNGEHKLHKPSWVKKESEYEEIRNPRRYSKPLLDMNDPVVLHPDGEPPNTSVGKAYSYLVGASIVTRWILFIVPILAIIWIPGILGLTSFPNAAVWRVKLIWWSIWLSVLWGGWWAALAVSRIAPAIIRATVGVVAVSTRRYIDWLQALHRYVALFAWSIAIWVSFTILINGRQASLQVSPNATTTPTDKSKAAVSLITKLLFAGVLCSGVLLFEKFSIQWIAGKFHERSYADRIAEQKHAVKTLVTLYRNSSDIPGRSDTLLASNMTRGAVAVDPRRFFKKLREGVRLATTTTATVFGNVASEITGSSILQPNSPQAVIKTVLESANKSRLLARRFFYSFVRGDSEYLVLQDIERFFPTPEDAAAAFSLFDKDGNGDVSRDELEMTCLELHREQLSIEHSMRDLDSAVGRLDNILMSVYVIVAALIIAVTLEAQLATLVTGAGTLILGLSWLIGGSLQEVLTSIIFLFIKHPFDVGDRVMINKEIYTVKEIRLLSTVFLDSNSGSVQAPNSQLNTLFIQNFRRSPQMSETFSFDVSYSTTFEDLEKLRDRMLAFVKAERRDFLPEFDVKVKDFPEQGSMILTADIKYKNNFQQGALKAKRRNKWICALKSILGDLKIFGPSGNPSPPPGVARYAKVPWEIIEREDQQKAFAASQTTLSDRPPTVGWDLTDKNAVILDDSNDVFGDANQLHMPHPQRGISSSSDIPSTRAASIPQATTAPPRQTHPPDAYEMQPRR</sequence>
<dbReference type="Proteomes" id="UP000567179">
    <property type="component" value="Unassembled WGS sequence"/>
</dbReference>
<keyword evidence="2 7" id="KW-0812">Transmembrane</keyword>
<dbReference type="PROSITE" id="PS00018">
    <property type="entry name" value="EF_HAND_1"/>
    <property type="match status" value="1"/>
</dbReference>
<dbReference type="PANTHER" id="PTHR31323">
    <property type="entry name" value="MECHANOSENSITIVE ION CHANNEL PROTEIN MSY2"/>
    <property type="match status" value="1"/>
</dbReference>
<dbReference type="OrthoDB" id="544685at2759"/>
<name>A0A8H5BFL9_9AGAR</name>
<feature type="transmembrane region" description="Helical" evidence="7">
    <location>
        <begin position="453"/>
        <end position="473"/>
    </location>
</feature>
<dbReference type="Pfam" id="PF25886">
    <property type="entry name" value="Msy1"/>
    <property type="match status" value="1"/>
</dbReference>
<dbReference type="InterPro" id="IPR023408">
    <property type="entry name" value="MscS_beta-dom_sf"/>
</dbReference>
<dbReference type="PROSITE" id="PS50222">
    <property type="entry name" value="EF_HAND_2"/>
    <property type="match status" value="1"/>
</dbReference>
<keyword evidence="4 7" id="KW-1133">Transmembrane helix</keyword>
<evidence type="ECO:0000313" key="9">
    <source>
        <dbReference type="EMBL" id="KAF5322442.1"/>
    </source>
</evidence>
<protein>
    <recommendedName>
        <fullName evidence="8">EF-hand domain-containing protein</fullName>
    </recommendedName>
</protein>
<feature type="region of interest" description="Disordered" evidence="6">
    <location>
        <begin position="1"/>
        <end position="50"/>
    </location>
</feature>
<reference evidence="9 10" key="1">
    <citation type="journal article" date="2020" name="ISME J.">
        <title>Uncovering the hidden diversity of litter-decomposition mechanisms in mushroom-forming fungi.</title>
        <authorList>
            <person name="Floudas D."/>
            <person name="Bentzer J."/>
            <person name="Ahren D."/>
            <person name="Johansson T."/>
            <person name="Persson P."/>
            <person name="Tunlid A."/>
        </authorList>
    </citation>
    <scope>NUCLEOTIDE SEQUENCE [LARGE SCALE GENOMIC DNA]</scope>
    <source>
        <strain evidence="9 10">CBS 101986</strain>
    </source>
</reference>
<evidence type="ECO:0000256" key="4">
    <source>
        <dbReference type="ARBA" id="ARBA00022989"/>
    </source>
</evidence>
<keyword evidence="3" id="KW-0106">Calcium</keyword>
<evidence type="ECO:0000313" key="10">
    <source>
        <dbReference type="Proteomes" id="UP000567179"/>
    </source>
</evidence>
<evidence type="ECO:0000256" key="5">
    <source>
        <dbReference type="ARBA" id="ARBA00023136"/>
    </source>
</evidence>